<name>A0AAV7RZP7_PLEWA</name>
<feature type="chain" id="PRO_5043978448" description="Secreted protein" evidence="2">
    <location>
        <begin position="24"/>
        <end position="79"/>
    </location>
</feature>
<proteinExistence type="predicted"/>
<accession>A0AAV7RZP7</accession>
<reference evidence="3" key="1">
    <citation type="journal article" date="2022" name="bioRxiv">
        <title>Sequencing and chromosome-scale assembly of the giantPleurodeles waltlgenome.</title>
        <authorList>
            <person name="Brown T."/>
            <person name="Elewa A."/>
            <person name="Iarovenko S."/>
            <person name="Subramanian E."/>
            <person name="Araus A.J."/>
            <person name="Petzold A."/>
            <person name="Susuki M."/>
            <person name="Suzuki K.-i.T."/>
            <person name="Hayashi T."/>
            <person name="Toyoda A."/>
            <person name="Oliveira C."/>
            <person name="Osipova E."/>
            <person name="Leigh N.D."/>
            <person name="Simon A."/>
            <person name="Yun M.H."/>
        </authorList>
    </citation>
    <scope>NUCLEOTIDE SEQUENCE</scope>
    <source>
        <strain evidence="3">20211129_DDA</strain>
        <tissue evidence="3">Liver</tissue>
    </source>
</reference>
<evidence type="ECO:0000313" key="3">
    <source>
        <dbReference type="EMBL" id="KAJ1157166.1"/>
    </source>
</evidence>
<protein>
    <recommendedName>
        <fullName evidence="5">Secreted protein</fullName>
    </recommendedName>
</protein>
<feature type="signal peptide" evidence="2">
    <location>
        <begin position="1"/>
        <end position="23"/>
    </location>
</feature>
<keyword evidence="4" id="KW-1185">Reference proteome</keyword>
<feature type="compositionally biased region" description="Basic and acidic residues" evidence="1">
    <location>
        <begin position="27"/>
        <end position="42"/>
    </location>
</feature>
<evidence type="ECO:0008006" key="5">
    <source>
        <dbReference type="Google" id="ProtNLM"/>
    </source>
</evidence>
<evidence type="ECO:0000256" key="2">
    <source>
        <dbReference type="SAM" id="SignalP"/>
    </source>
</evidence>
<organism evidence="3 4">
    <name type="scientific">Pleurodeles waltl</name>
    <name type="common">Iberian ribbed newt</name>
    <dbReference type="NCBI Taxonomy" id="8319"/>
    <lineage>
        <taxon>Eukaryota</taxon>
        <taxon>Metazoa</taxon>
        <taxon>Chordata</taxon>
        <taxon>Craniata</taxon>
        <taxon>Vertebrata</taxon>
        <taxon>Euteleostomi</taxon>
        <taxon>Amphibia</taxon>
        <taxon>Batrachia</taxon>
        <taxon>Caudata</taxon>
        <taxon>Salamandroidea</taxon>
        <taxon>Salamandridae</taxon>
        <taxon>Pleurodelinae</taxon>
        <taxon>Pleurodeles</taxon>
    </lineage>
</organism>
<sequence length="79" mass="8859">MEPARTILLHVLSLAAVTRYQTGSPPIREESPGHGGKAEARKGWRRASRRGRRVRSGRGCLGEDQGTVRPNRGREDRRK</sequence>
<gene>
    <name evidence="3" type="ORF">NDU88_009881</name>
</gene>
<dbReference type="EMBL" id="JANPWB010000009">
    <property type="protein sequence ID" value="KAJ1157166.1"/>
    <property type="molecule type" value="Genomic_DNA"/>
</dbReference>
<keyword evidence="2" id="KW-0732">Signal</keyword>
<evidence type="ECO:0000313" key="4">
    <source>
        <dbReference type="Proteomes" id="UP001066276"/>
    </source>
</evidence>
<comment type="caution">
    <text evidence="3">The sequence shown here is derived from an EMBL/GenBank/DDBJ whole genome shotgun (WGS) entry which is preliminary data.</text>
</comment>
<dbReference type="AlphaFoldDB" id="A0AAV7RZP7"/>
<feature type="compositionally biased region" description="Basic residues" evidence="1">
    <location>
        <begin position="43"/>
        <end position="56"/>
    </location>
</feature>
<dbReference type="Proteomes" id="UP001066276">
    <property type="component" value="Chromosome 5"/>
</dbReference>
<feature type="region of interest" description="Disordered" evidence="1">
    <location>
        <begin position="23"/>
        <end position="79"/>
    </location>
</feature>
<evidence type="ECO:0000256" key="1">
    <source>
        <dbReference type="SAM" id="MobiDB-lite"/>
    </source>
</evidence>